<comment type="caution">
    <text evidence="4">The sequence shown here is derived from an EMBL/GenBank/DDBJ whole genome shotgun (WGS) entry which is preliminary data.</text>
</comment>
<dbReference type="RefSeq" id="WP_055679645.1">
    <property type="nucleotide sequence ID" value="NZ_AZCX01000003.1"/>
</dbReference>
<gene>
    <name evidence="4" type="ORF">FC96_GL001683</name>
</gene>
<keyword evidence="1 2" id="KW-0238">DNA-binding</keyword>
<dbReference type="SUPFAM" id="SSF47823">
    <property type="entry name" value="lambda integrase-like, N-terminal domain"/>
    <property type="match status" value="1"/>
</dbReference>
<dbReference type="OrthoDB" id="2328477at2"/>
<organism evidence="4 5">
    <name type="scientific">Secundilactobacillus kimchicus JCM 15530</name>
    <dbReference type="NCBI Taxonomy" id="1302272"/>
    <lineage>
        <taxon>Bacteria</taxon>
        <taxon>Bacillati</taxon>
        <taxon>Bacillota</taxon>
        <taxon>Bacilli</taxon>
        <taxon>Lactobacillales</taxon>
        <taxon>Lactobacillaceae</taxon>
        <taxon>Secundilactobacillus</taxon>
    </lineage>
</organism>
<dbReference type="PROSITE" id="PS51900">
    <property type="entry name" value="CB"/>
    <property type="match status" value="1"/>
</dbReference>
<name>A0A0R1HQI7_9LACO</name>
<proteinExistence type="predicted"/>
<dbReference type="InterPro" id="IPR044068">
    <property type="entry name" value="CB"/>
</dbReference>
<dbReference type="InterPro" id="IPR010998">
    <property type="entry name" value="Integrase_recombinase_N"/>
</dbReference>
<feature type="domain" description="Core-binding (CB)" evidence="3">
    <location>
        <begin position="8"/>
        <end position="99"/>
    </location>
</feature>
<dbReference type="AlphaFoldDB" id="A0A0R1HQI7"/>
<evidence type="ECO:0000259" key="3">
    <source>
        <dbReference type="PROSITE" id="PS51900"/>
    </source>
</evidence>
<dbReference type="EMBL" id="AZCX01000003">
    <property type="protein sequence ID" value="KRK48571.1"/>
    <property type="molecule type" value="Genomic_DNA"/>
</dbReference>
<dbReference type="PATRIC" id="fig|1302272.5.peg.1701"/>
<accession>A0A0R1HQI7</accession>
<evidence type="ECO:0000256" key="2">
    <source>
        <dbReference type="PROSITE-ProRule" id="PRU01248"/>
    </source>
</evidence>
<evidence type="ECO:0000313" key="4">
    <source>
        <dbReference type="EMBL" id="KRK48571.1"/>
    </source>
</evidence>
<dbReference type="GO" id="GO:0003677">
    <property type="term" value="F:DNA binding"/>
    <property type="evidence" value="ECO:0007669"/>
    <property type="project" value="UniProtKB-UniRule"/>
</dbReference>
<keyword evidence="5" id="KW-1185">Reference proteome</keyword>
<dbReference type="STRING" id="1302272.FC96_GL001683"/>
<dbReference type="Gene3D" id="1.10.150.130">
    <property type="match status" value="1"/>
</dbReference>
<dbReference type="Proteomes" id="UP000050911">
    <property type="component" value="Unassembled WGS sequence"/>
</dbReference>
<evidence type="ECO:0000256" key="1">
    <source>
        <dbReference type="ARBA" id="ARBA00023125"/>
    </source>
</evidence>
<sequence length="281" mass="32801">MSDQQKPVNAYPYQDSFETMLAGQDLAPITITEYRSVLTDLFNYLSLFNVGYQRDHRVDSLFDRDIEQYLGMVLKQRHITNGTYNKLLSHINVYFKYLFTHQLISQYPTVTLKGKSKADLQPPAVKWLYLLPEILADPTLSFYTRLTLMLIHQGFTVSELLTPGFYQQLDPATFTTDEQHFWQAFQQFIKPIQERQKTADIFLKQRFSNDPHLTLPGLHKYLKPDEAKLGMPLSPTKLYQSVVVDYLMNHPKVDDQTLASQFRLDPQSIDYYRKLARSVAE</sequence>
<protein>
    <submittedName>
        <fullName evidence="4">Site-specific recombinase XerD</fullName>
    </submittedName>
</protein>
<reference evidence="4 5" key="1">
    <citation type="journal article" date="2015" name="Genome Announc.">
        <title>Expanding the biotechnology potential of lactobacilli through comparative genomics of 213 strains and associated genera.</title>
        <authorList>
            <person name="Sun Z."/>
            <person name="Harris H.M."/>
            <person name="McCann A."/>
            <person name="Guo C."/>
            <person name="Argimon S."/>
            <person name="Zhang W."/>
            <person name="Yang X."/>
            <person name="Jeffery I.B."/>
            <person name="Cooney J.C."/>
            <person name="Kagawa T.F."/>
            <person name="Liu W."/>
            <person name="Song Y."/>
            <person name="Salvetti E."/>
            <person name="Wrobel A."/>
            <person name="Rasinkangas P."/>
            <person name="Parkhill J."/>
            <person name="Rea M.C."/>
            <person name="O'Sullivan O."/>
            <person name="Ritari J."/>
            <person name="Douillard F.P."/>
            <person name="Paul Ross R."/>
            <person name="Yang R."/>
            <person name="Briner A.E."/>
            <person name="Felis G.E."/>
            <person name="de Vos W.M."/>
            <person name="Barrangou R."/>
            <person name="Klaenhammer T.R."/>
            <person name="Caufield P.W."/>
            <person name="Cui Y."/>
            <person name="Zhang H."/>
            <person name="O'Toole P.W."/>
        </authorList>
    </citation>
    <scope>NUCLEOTIDE SEQUENCE [LARGE SCALE GENOMIC DNA]</scope>
    <source>
        <strain evidence="4 5">JCM 15530</strain>
    </source>
</reference>
<evidence type="ECO:0000313" key="5">
    <source>
        <dbReference type="Proteomes" id="UP000050911"/>
    </source>
</evidence>